<keyword evidence="2" id="KW-0175">Coiled coil</keyword>
<dbReference type="OrthoDB" id="5869326at2759"/>
<name>A0A2A6CIE6_PRIPA</name>
<comment type="similarity">
    <text evidence="1">Belongs to the TPD52 family.</text>
</comment>
<dbReference type="Pfam" id="PF04201">
    <property type="entry name" value="TPD52"/>
    <property type="match status" value="1"/>
</dbReference>
<reference evidence="5" key="1">
    <citation type="journal article" date="2008" name="Nat. Genet.">
        <title>The Pristionchus pacificus genome provides a unique perspective on nematode lifestyle and parasitism.</title>
        <authorList>
            <person name="Dieterich C."/>
            <person name="Clifton S.W."/>
            <person name="Schuster L.N."/>
            <person name="Chinwalla A."/>
            <person name="Delehaunty K."/>
            <person name="Dinkelacker I."/>
            <person name="Fulton L."/>
            <person name="Fulton R."/>
            <person name="Godfrey J."/>
            <person name="Minx P."/>
            <person name="Mitreva M."/>
            <person name="Roeseler W."/>
            <person name="Tian H."/>
            <person name="Witte H."/>
            <person name="Yang S.P."/>
            <person name="Wilson R.K."/>
            <person name="Sommer R.J."/>
        </authorList>
    </citation>
    <scope>NUCLEOTIDE SEQUENCE [LARGE SCALE GENOMIC DNA]</scope>
    <source>
        <strain evidence="5">PS312</strain>
    </source>
</reference>
<dbReference type="InterPro" id="IPR007327">
    <property type="entry name" value="TPD52"/>
</dbReference>
<organism evidence="4 5">
    <name type="scientific">Pristionchus pacificus</name>
    <name type="common">Parasitic nematode worm</name>
    <dbReference type="NCBI Taxonomy" id="54126"/>
    <lineage>
        <taxon>Eukaryota</taxon>
        <taxon>Metazoa</taxon>
        <taxon>Ecdysozoa</taxon>
        <taxon>Nematoda</taxon>
        <taxon>Chromadorea</taxon>
        <taxon>Rhabditida</taxon>
        <taxon>Rhabditina</taxon>
        <taxon>Diplogasteromorpha</taxon>
        <taxon>Diplogasteroidea</taxon>
        <taxon>Neodiplogasteridae</taxon>
        <taxon>Pristionchus</taxon>
    </lineage>
</organism>
<dbReference type="GO" id="GO:0005737">
    <property type="term" value="C:cytoplasm"/>
    <property type="evidence" value="ECO:0000318"/>
    <property type="project" value="GO_Central"/>
</dbReference>
<evidence type="ECO:0000313" key="5">
    <source>
        <dbReference type="Proteomes" id="UP000005239"/>
    </source>
</evidence>
<dbReference type="AlphaFoldDB" id="A0A2A6CIE6"/>
<feature type="region of interest" description="Disordered" evidence="3">
    <location>
        <begin position="26"/>
        <end position="48"/>
    </location>
</feature>
<evidence type="ECO:0000313" key="4">
    <source>
        <dbReference type="EnsemblMetazoa" id="PPA38108.1"/>
    </source>
</evidence>
<evidence type="ECO:0000256" key="3">
    <source>
        <dbReference type="SAM" id="MobiDB-lite"/>
    </source>
</evidence>
<gene>
    <name evidence="4" type="primary">WBGene00276477</name>
</gene>
<accession>A0A2A6CIE6</accession>
<protein>
    <submittedName>
        <fullName evidence="4">Uncharacterized protein</fullName>
    </submittedName>
</protein>
<dbReference type="Proteomes" id="UP000005239">
    <property type="component" value="Unassembled WGS sequence"/>
</dbReference>
<dbReference type="PANTHER" id="PTHR19307:SF14">
    <property type="entry name" value="TUMOR PROTEIN D52"/>
    <property type="match status" value="1"/>
</dbReference>
<feature type="compositionally biased region" description="Basic and acidic residues" evidence="3">
    <location>
        <begin position="32"/>
        <end position="48"/>
    </location>
</feature>
<proteinExistence type="inferred from homology"/>
<sequence length="175" mass="19043">MNDSQAFNNKHIASGPARARLEVAIGGRRRLERGNHPRSREEALGDEQRTHHCSVGLFRFGMPPPPLLFSSSPRGGGNWPVVGPARIVMEQGTIIRYKQTSEGAAATAETVKSKFNDMRNSSLFKSFESKLGIAYTSAKMTASTSIDAGVSMSGPWSLRRLQFGQYGAHPAPPPF</sequence>
<dbReference type="EnsemblMetazoa" id="PPA38108.1">
    <property type="protein sequence ID" value="PPA38108.1"/>
    <property type="gene ID" value="WBGene00276477"/>
</dbReference>
<keyword evidence="5" id="KW-1185">Reference proteome</keyword>
<evidence type="ECO:0000256" key="2">
    <source>
        <dbReference type="ARBA" id="ARBA00023054"/>
    </source>
</evidence>
<reference evidence="4" key="2">
    <citation type="submission" date="2022-06" db="UniProtKB">
        <authorList>
            <consortium name="EnsemblMetazoa"/>
        </authorList>
    </citation>
    <scope>IDENTIFICATION</scope>
    <source>
        <strain evidence="4">PS312</strain>
    </source>
</reference>
<evidence type="ECO:0000256" key="1">
    <source>
        <dbReference type="ARBA" id="ARBA00005702"/>
    </source>
</evidence>
<dbReference type="PANTHER" id="PTHR19307">
    <property type="entry name" value="TUMOR PROTEIN D52"/>
    <property type="match status" value="1"/>
</dbReference>
<accession>A0A8R1USV0</accession>